<evidence type="ECO:0000256" key="1">
    <source>
        <dbReference type="ARBA" id="ARBA00006754"/>
    </source>
</evidence>
<dbReference type="Pfam" id="PF07905">
    <property type="entry name" value="PucR"/>
    <property type="match status" value="1"/>
</dbReference>
<organism evidence="4 5">
    <name type="scientific">Thermoanaerobacterium butyriciformans</name>
    <dbReference type="NCBI Taxonomy" id="1702242"/>
    <lineage>
        <taxon>Bacteria</taxon>
        <taxon>Bacillati</taxon>
        <taxon>Bacillota</taxon>
        <taxon>Clostridia</taxon>
        <taxon>Thermoanaerobacterales</taxon>
        <taxon>Thermoanaerobacteraceae</taxon>
        <taxon>Thermoanaerobacterium</taxon>
    </lineage>
</organism>
<sequence length="404" mass="46256">MSIKCRDILVLPSLKKFRLVGGKNGLDRNLSWVHVVDIPDVSKWVHGGELLFTTGISIKDNVDILMKIIEEINSKNLAGLVINVGPYIKNIPKEAILLADRLDFPLFELPWEVKLVDVTEIICNFIIKKSIEEKSIGEFLENILFTDFKSEEVFVSRAEYHGFNISHQNCVMITDIDKFGQYINKSNIKDEKKIMDIKFCLQQIVNNTLEKNGKRPLSLIRGDSVISLISKKEAEDESSVVGIAEEIRKSVIEQLSPLKVSIGIGRYYSNLKDIKNSLKEAERALKLAYKIMGGNSVYSYSEAGIFRLLFEMKDKSEMISFFNELMEPMMKYDESSRADLINTLEVFLQNNGNFVKTAKDLFIHRSTLNYRIKKIEEILNVDLSDWETKFNLQVALAIGKFLKY</sequence>
<comment type="caution">
    <text evidence="4">The sequence shown here is derived from an EMBL/GenBank/DDBJ whole genome shotgun (WGS) entry which is preliminary data.</text>
</comment>
<comment type="similarity">
    <text evidence="1">Belongs to the CdaR family.</text>
</comment>
<evidence type="ECO:0000313" key="5">
    <source>
        <dbReference type="Proteomes" id="UP001166402"/>
    </source>
</evidence>
<dbReference type="PANTHER" id="PTHR33744:SF1">
    <property type="entry name" value="DNA-BINDING TRANSCRIPTIONAL ACTIVATOR ADER"/>
    <property type="match status" value="1"/>
</dbReference>
<keyword evidence="5" id="KW-1185">Reference proteome</keyword>
<dbReference type="Pfam" id="PF13556">
    <property type="entry name" value="HTH_30"/>
    <property type="match status" value="1"/>
</dbReference>
<feature type="domain" description="GGDEF" evidence="3">
    <location>
        <begin position="167"/>
        <end position="302"/>
    </location>
</feature>
<protein>
    <submittedName>
        <fullName evidence="4">Sugar diacid utilization regulator</fullName>
    </submittedName>
</protein>
<accession>A0ABS4NFE3</accession>
<dbReference type="EMBL" id="JAGGLT010000020">
    <property type="protein sequence ID" value="MBP2072389.1"/>
    <property type="molecule type" value="Genomic_DNA"/>
</dbReference>
<evidence type="ECO:0000259" key="3">
    <source>
        <dbReference type="PROSITE" id="PS50887"/>
    </source>
</evidence>
<dbReference type="RefSeq" id="WP_209454157.1">
    <property type="nucleotide sequence ID" value="NZ_JAGGLT010000020.1"/>
</dbReference>
<dbReference type="Gene3D" id="1.10.10.2840">
    <property type="entry name" value="PucR C-terminal helix-turn-helix domain"/>
    <property type="match status" value="1"/>
</dbReference>
<dbReference type="InterPro" id="IPR051448">
    <property type="entry name" value="CdaR-like_regulators"/>
</dbReference>
<dbReference type="Pfam" id="PF17853">
    <property type="entry name" value="GGDEF_2"/>
    <property type="match status" value="1"/>
</dbReference>
<dbReference type="InterPro" id="IPR000160">
    <property type="entry name" value="GGDEF_dom"/>
</dbReference>
<gene>
    <name evidence="4" type="ORF">J2Z80_001920</name>
</gene>
<dbReference type="PANTHER" id="PTHR33744">
    <property type="entry name" value="CARBOHYDRATE DIACID REGULATOR"/>
    <property type="match status" value="1"/>
</dbReference>
<reference evidence="4" key="1">
    <citation type="submission" date="2021-03" db="EMBL/GenBank/DDBJ databases">
        <title>Genomic Encyclopedia of Type Strains, Phase IV (KMG-IV): sequencing the most valuable type-strain genomes for metagenomic binning, comparative biology and taxonomic classification.</title>
        <authorList>
            <person name="Goeker M."/>
        </authorList>
    </citation>
    <scope>NUCLEOTIDE SEQUENCE</scope>
    <source>
        <strain evidence="4">DSM 101588</strain>
    </source>
</reference>
<dbReference type="InterPro" id="IPR025736">
    <property type="entry name" value="PucR_C-HTH_dom"/>
</dbReference>
<dbReference type="Proteomes" id="UP001166402">
    <property type="component" value="Unassembled WGS sequence"/>
</dbReference>
<name>A0ABS4NFE3_9THEO</name>
<dbReference type="InterPro" id="IPR012914">
    <property type="entry name" value="PucR_dom"/>
</dbReference>
<keyword evidence="2" id="KW-0175">Coiled coil</keyword>
<evidence type="ECO:0000313" key="4">
    <source>
        <dbReference type="EMBL" id="MBP2072389.1"/>
    </source>
</evidence>
<dbReference type="InterPro" id="IPR041522">
    <property type="entry name" value="CdaR_GGDEF"/>
</dbReference>
<dbReference type="PROSITE" id="PS50887">
    <property type="entry name" value="GGDEF"/>
    <property type="match status" value="1"/>
</dbReference>
<dbReference type="InterPro" id="IPR042070">
    <property type="entry name" value="PucR_C-HTH_sf"/>
</dbReference>
<evidence type="ECO:0000256" key="2">
    <source>
        <dbReference type="SAM" id="Coils"/>
    </source>
</evidence>
<proteinExistence type="inferred from homology"/>
<feature type="coiled-coil region" evidence="2">
    <location>
        <begin position="264"/>
        <end position="291"/>
    </location>
</feature>